<dbReference type="EMBL" id="JAINUL010000001">
    <property type="protein sequence ID" value="MCC0096653.1"/>
    <property type="molecule type" value="Genomic_DNA"/>
</dbReference>
<keyword evidence="3" id="KW-1185">Reference proteome</keyword>
<sequence>MNIAKRIGTLAAAALTVVTGTIAFASSAEAAGSWKCRFWNEGNSCVRTVGNGYDAEWIRPWDDGQAHYVDFNLECQNGYTYGDQGAFWMSPNQTRSYVFAVGARGTCRAKVIDHTSGKTFYSDYTTKLG</sequence>
<gene>
    <name evidence="2" type="ORF">K7B10_18055</name>
</gene>
<evidence type="ECO:0000313" key="3">
    <source>
        <dbReference type="Proteomes" id="UP001520654"/>
    </source>
</evidence>
<reference evidence="2 3" key="1">
    <citation type="submission" date="2021-08" db="EMBL/GenBank/DDBJ databases">
        <title>Genomic Architecture of Streptomyces flavotricini NGL1 and Streptomyces erythrochromogenes HMS4 With Differential Plant Beneficial attributes and laccase production capabilities.</title>
        <authorList>
            <person name="Salwan R."/>
            <person name="Kaur R."/>
            <person name="Sharma V."/>
        </authorList>
    </citation>
    <scope>NUCLEOTIDE SEQUENCE [LARGE SCALE GENOMIC DNA]</scope>
    <source>
        <strain evidence="2 3">NGL1</strain>
    </source>
</reference>
<evidence type="ECO:0000256" key="1">
    <source>
        <dbReference type="SAM" id="SignalP"/>
    </source>
</evidence>
<dbReference type="RefSeq" id="WP_229337150.1">
    <property type="nucleotide sequence ID" value="NZ_JAINUL010000001.1"/>
</dbReference>
<comment type="caution">
    <text evidence="2">The sequence shown here is derived from an EMBL/GenBank/DDBJ whole genome shotgun (WGS) entry which is preliminary data.</text>
</comment>
<protein>
    <submittedName>
        <fullName evidence="2">Uncharacterized protein</fullName>
    </submittedName>
</protein>
<proteinExistence type="predicted"/>
<dbReference type="Proteomes" id="UP001520654">
    <property type="component" value="Unassembled WGS sequence"/>
</dbReference>
<feature type="chain" id="PRO_5047409695" evidence="1">
    <location>
        <begin position="31"/>
        <end position="129"/>
    </location>
</feature>
<keyword evidence="1" id="KW-0732">Signal</keyword>
<accession>A0ABS8E6Q4</accession>
<name>A0ABS8E6Q4_9ACTN</name>
<feature type="signal peptide" evidence="1">
    <location>
        <begin position="1"/>
        <end position="30"/>
    </location>
</feature>
<organism evidence="2 3">
    <name type="scientific">Streptomyces flavotricini</name>
    <dbReference type="NCBI Taxonomy" id="66888"/>
    <lineage>
        <taxon>Bacteria</taxon>
        <taxon>Bacillati</taxon>
        <taxon>Actinomycetota</taxon>
        <taxon>Actinomycetes</taxon>
        <taxon>Kitasatosporales</taxon>
        <taxon>Streptomycetaceae</taxon>
        <taxon>Streptomyces</taxon>
    </lineage>
</organism>
<evidence type="ECO:0000313" key="2">
    <source>
        <dbReference type="EMBL" id="MCC0096653.1"/>
    </source>
</evidence>